<proteinExistence type="predicted"/>
<dbReference type="RefSeq" id="XP_033379142.1">
    <property type="nucleotide sequence ID" value="XM_033532717.1"/>
</dbReference>
<evidence type="ECO:0000313" key="4">
    <source>
        <dbReference type="Proteomes" id="UP000799778"/>
    </source>
</evidence>
<evidence type="ECO:0000256" key="1">
    <source>
        <dbReference type="ARBA" id="ARBA00011961"/>
    </source>
</evidence>
<organism evidence="3 4">
    <name type="scientific">Aaosphaeria arxii CBS 175.79</name>
    <dbReference type="NCBI Taxonomy" id="1450172"/>
    <lineage>
        <taxon>Eukaryota</taxon>
        <taxon>Fungi</taxon>
        <taxon>Dikarya</taxon>
        <taxon>Ascomycota</taxon>
        <taxon>Pezizomycotina</taxon>
        <taxon>Dothideomycetes</taxon>
        <taxon>Pleosporomycetidae</taxon>
        <taxon>Pleosporales</taxon>
        <taxon>Pleosporales incertae sedis</taxon>
        <taxon>Aaosphaeria</taxon>
    </lineage>
</organism>
<dbReference type="GO" id="GO:0102193">
    <property type="term" value="F:protein-ribulosamine 3-kinase activity"/>
    <property type="evidence" value="ECO:0007669"/>
    <property type="project" value="UniProtKB-EC"/>
</dbReference>
<accession>A0A6A5XD53</accession>
<dbReference type="GeneID" id="54290114"/>
<reference evidence="3" key="1">
    <citation type="journal article" date="2020" name="Stud. Mycol.">
        <title>101 Dothideomycetes genomes: a test case for predicting lifestyles and emergence of pathogens.</title>
        <authorList>
            <person name="Haridas S."/>
            <person name="Albert R."/>
            <person name="Binder M."/>
            <person name="Bloem J."/>
            <person name="Labutti K."/>
            <person name="Salamov A."/>
            <person name="Andreopoulos B."/>
            <person name="Baker S."/>
            <person name="Barry K."/>
            <person name="Bills G."/>
            <person name="Bluhm B."/>
            <person name="Cannon C."/>
            <person name="Castanera R."/>
            <person name="Culley D."/>
            <person name="Daum C."/>
            <person name="Ezra D."/>
            <person name="Gonzalez J."/>
            <person name="Henrissat B."/>
            <person name="Kuo A."/>
            <person name="Liang C."/>
            <person name="Lipzen A."/>
            <person name="Lutzoni F."/>
            <person name="Magnuson J."/>
            <person name="Mondo S."/>
            <person name="Nolan M."/>
            <person name="Ohm R."/>
            <person name="Pangilinan J."/>
            <person name="Park H.-J."/>
            <person name="Ramirez L."/>
            <person name="Alfaro M."/>
            <person name="Sun H."/>
            <person name="Tritt A."/>
            <person name="Yoshinaga Y."/>
            <person name="Zwiers L.-H."/>
            <person name="Turgeon B."/>
            <person name="Goodwin S."/>
            <person name="Spatafora J."/>
            <person name="Crous P."/>
            <person name="Grigoriev I."/>
        </authorList>
    </citation>
    <scope>NUCLEOTIDE SEQUENCE</scope>
    <source>
        <strain evidence="3">CBS 175.79</strain>
    </source>
</reference>
<dbReference type="InterPro" id="IPR016477">
    <property type="entry name" value="Fructo-/Ketosamine-3-kinase"/>
</dbReference>
<evidence type="ECO:0000313" key="3">
    <source>
        <dbReference type="EMBL" id="KAF2010803.1"/>
    </source>
</evidence>
<dbReference type="Gene3D" id="3.90.1200.10">
    <property type="match status" value="1"/>
</dbReference>
<dbReference type="PANTHER" id="PTHR12149">
    <property type="entry name" value="FRUCTOSAMINE 3 KINASE-RELATED PROTEIN"/>
    <property type="match status" value="1"/>
</dbReference>
<protein>
    <recommendedName>
        <fullName evidence="1">protein-ribulosamine 3-kinase</fullName>
        <ecNumber evidence="1">2.7.1.172</ecNumber>
    </recommendedName>
</protein>
<dbReference type="Proteomes" id="UP000799778">
    <property type="component" value="Unassembled WGS sequence"/>
</dbReference>
<gene>
    <name evidence="3" type="ORF">BU24DRAFT_471866</name>
</gene>
<dbReference type="OrthoDB" id="5772781at2759"/>
<dbReference type="PANTHER" id="PTHR12149:SF8">
    <property type="entry name" value="PROTEIN-RIBULOSAMINE 3-KINASE"/>
    <property type="match status" value="1"/>
</dbReference>
<keyword evidence="4" id="KW-1185">Reference proteome</keyword>
<dbReference type="AlphaFoldDB" id="A0A6A5XD53"/>
<dbReference type="EMBL" id="ML978075">
    <property type="protein sequence ID" value="KAF2010803.1"/>
    <property type="molecule type" value="Genomic_DNA"/>
</dbReference>
<comment type="catalytic activity">
    <reaction evidence="2">
        <text>N(6)-D-ribulosyl-L-lysyl-[protein] + ATP = N(6)-(3-O-phospho-D-ribulosyl)-L-lysyl-[protein] + ADP + H(+)</text>
        <dbReference type="Rhea" id="RHEA:48432"/>
        <dbReference type="Rhea" id="RHEA-COMP:12103"/>
        <dbReference type="Rhea" id="RHEA-COMP:12104"/>
        <dbReference type="ChEBI" id="CHEBI:15378"/>
        <dbReference type="ChEBI" id="CHEBI:30616"/>
        <dbReference type="ChEBI" id="CHEBI:90418"/>
        <dbReference type="ChEBI" id="CHEBI:90420"/>
        <dbReference type="ChEBI" id="CHEBI:456216"/>
        <dbReference type="EC" id="2.7.1.172"/>
    </reaction>
    <physiologicalReaction direction="left-to-right" evidence="2">
        <dbReference type="Rhea" id="RHEA:48433"/>
    </physiologicalReaction>
</comment>
<sequence length="229" mass="26301">MTMLSGEFESSQIIYGLMNDFLPTPIAFGKFKAPGPPTYFYLCEFVNMDVTVAPDPAEFTKRLAQLHRISRSPTGKFGFDVQTYDGQVTHIVEWQDKWETFFTNMLMNIYEKDLATNGRWVEMERATKQIVHVVIPRLLGALQAGDRKLEPAIIHGDLWEGNMGINVQNGKSILFDAGSYYGHNEIELGIWRCQFSSVFRSKEYLEHYLSNYREQSPLRSSITETDFTA</sequence>
<dbReference type="SUPFAM" id="SSF56112">
    <property type="entry name" value="Protein kinase-like (PK-like)"/>
    <property type="match status" value="1"/>
</dbReference>
<name>A0A6A5XD53_9PLEO</name>
<dbReference type="EC" id="2.7.1.172" evidence="1"/>
<dbReference type="InterPro" id="IPR011009">
    <property type="entry name" value="Kinase-like_dom_sf"/>
</dbReference>
<evidence type="ECO:0000256" key="2">
    <source>
        <dbReference type="ARBA" id="ARBA00048655"/>
    </source>
</evidence>
<dbReference type="Pfam" id="PF03881">
    <property type="entry name" value="Fructosamin_kin"/>
    <property type="match status" value="1"/>
</dbReference>